<evidence type="ECO:0000313" key="3">
    <source>
        <dbReference type="Proteomes" id="UP001487296"/>
    </source>
</evidence>
<evidence type="ECO:0000256" key="1">
    <source>
        <dbReference type="SAM" id="Phobius"/>
    </source>
</evidence>
<dbReference type="InterPro" id="IPR021215">
    <property type="entry name" value="DUF2752"/>
</dbReference>
<keyword evidence="1" id="KW-0472">Membrane</keyword>
<dbReference type="RefSeq" id="WP_252344978.1">
    <property type="nucleotide sequence ID" value="NZ_JBBNFP010000055.1"/>
</dbReference>
<keyword evidence="1" id="KW-0812">Transmembrane</keyword>
<name>A0ABV1FSZ4_9BACT</name>
<dbReference type="EMBL" id="JBBNFP010000055">
    <property type="protein sequence ID" value="MEQ2487542.1"/>
    <property type="molecule type" value="Genomic_DNA"/>
</dbReference>
<organism evidence="2 3">
    <name type="scientific">Hallella faecis</name>
    <dbReference type="NCBI Taxonomy" id="2841596"/>
    <lineage>
        <taxon>Bacteria</taxon>
        <taxon>Pseudomonadati</taxon>
        <taxon>Bacteroidota</taxon>
        <taxon>Bacteroidia</taxon>
        <taxon>Bacteroidales</taxon>
        <taxon>Prevotellaceae</taxon>
        <taxon>Hallella</taxon>
    </lineage>
</organism>
<feature type="transmembrane region" description="Helical" evidence="1">
    <location>
        <begin position="68"/>
        <end position="85"/>
    </location>
</feature>
<sequence>MPSRKRIAVAVVLVALVALYAVDPSSAWWVPKCPFKLLTGWSCPACGIQRFAHALLRGHIAEALRFNYYLIYALPYAALFAIEWLMPPCAARDRLASVIENRYAVGFYVATFLIWLVARNLLGI</sequence>
<accession>A0ABV1FSZ4</accession>
<gene>
    <name evidence="2" type="ORF">AAAT34_10895</name>
</gene>
<keyword evidence="3" id="KW-1185">Reference proteome</keyword>
<dbReference type="Proteomes" id="UP001487296">
    <property type="component" value="Unassembled WGS sequence"/>
</dbReference>
<keyword evidence="1" id="KW-1133">Transmembrane helix</keyword>
<dbReference type="Pfam" id="PF10825">
    <property type="entry name" value="DUF2752"/>
    <property type="match status" value="1"/>
</dbReference>
<protein>
    <submittedName>
        <fullName evidence="2">DUF2752 domain-containing protein</fullName>
    </submittedName>
</protein>
<proteinExistence type="predicted"/>
<evidence type="ECO:0000313" key="2">
    <source>
        <dbReference type="EMBL" id="MEQ2487542.1"/>
    </source>
</evidence>
<reference evidence="2 3" key="1">
    <citation type="submission" date="2024-04" db="EMBL/GenBank/DDBJ databases">
        <title>Human intestinal bacterial collection.</title>
        <authorList>
            <person name="Pauvert C."/>
            <person name="Hitch T.C.A."/>
            <person name="Clavel T."/>
        </authorList>
    </citation>
    <scope>NUCLEOTIDE SEQUENCE [LARGE SCALE GENOMIC DNA]</scope>
    <source>
        <strain evidence="2 3">CLA-AA-H145</strain>
    </source>
</reference>
<comment type="caution">
    <text evidence="2">The sequence shown here is derived from an EMBL/GenBank/DDBJ whole genome shotgun (WGS) entry which is preliminary data.</text>
</comment>
<feature type="transmembrane region" description="Helical" evidence="1">
    <location>
        <begin position="105"/>
        <end position="122"/>
    </location>
</feature>